<organism evidence="2 3">
    <name type="scientific">Durusdinium trenchii</name>
    <dbReference type="NCBI Taxonomy" id="1381693"/>
    <lineage>
        <taxon>Eukaryota</taxon>
        <taxon>Sar</taxon>
        <taxon>Alveolata</taxon>
        <taxon>Dinophyceae</taxon>
        <taxon>Suessiales</taxon>
        <taxon>Symbiodiniaceae</taxon>
        <taxon>Durusdinium</taxon>
    </lineage>
</organism>
<feature type="compositionally biased region" description="Pro residues" evidence="1">
    <location>
        <begin position="226"/>
        <end position="241"/>
    </location>
</feature>
<feature type="region of interest" description="Disordered" evidence="1">
    <location>
        <begin position="38"/>
        <end position="74"/>
    </location>
</feature>
<feature type="region of interest" description="Disordered" evidence="1">
    <location>
        <begin position="111"/>
        <end position="136"/>
    </location>
</feature>
<sequence>MGEMRGAAKTQYLYARALERVTPSYHPGARVTVPRLQQPIMDDGRTRTQLLDPKGASGVPSGKKKPKRRGPKLAGSLRERIVLRSWLPDSLKMECLERLDKMEKERAEKMAEQRGDGGLAARMSQRRRSVCQPPPISGGFYEGQRVMARSDLYLEGDNILAAFMDKAVVLGPSRSSDPSRVCVRFEERRDGGTMWVNVLPDEIMSEENGLLMQKYIEIGKARIRRPPPTPELQEPPQPPEPIDSDSFSKTSALELRIIPWTSSAKGGQKWHSTARSGCSVHAFQGVQQLAVLVRHFLGAERAFATKVAFVKKIYADGSTCQKCDFVWKQIQKDNLTDRIDRVILADERDHSSEGVVLARKHEATRLFHAVVKCLSLVANGKFVAMSTLVTRAPFFVVTDDAKPEEHGLAARESGSLSRKVAW</sequence>
<feature type="compositionally biased region" description="Basic residues" evidence="1">
    <location>
        <begin position="62"/>
        <end position="71"/>
    </location>
</feature>
<evidence type="ECO:0000313" key="2">
    <source>
        <dbReference type="EMBL" id="CAK9084235.1"/>
    </source>
</evidence>
<dbReference type="EMBL" id="CAXAMM010039141">
    <property type="protein sequence ID" value="CAK9084235.1"/>
    <property type="molecule type" value="Genomic_DNA"/>
</dbReference>
<accession>A0ABP0Q9P9</accession>
<feature type="region of interest" description="Disordered" evidence="1">
    <location>
        <begin position="224"/>
        <end position="246"/>
    </location>
</feature>
<keyword evidence="3" id="KW-1185">Reference proteome</keyword>
<proteinExistence type="predicted"/>
<reference evidence="2 3" key="1">
    <citation type="submission" date="2024-02" db="EMBL/GenBank/DDBJ databases">
        <authorList>
            <person name="Chen Y."/>
            <person name="Shah S."/>
            <person name="Dougan E. K."/>
            <person name="Thang M."/>
            <person name="Chan C."/>
        </authorList>
    </citation>
    <scope>NUCLEOTIDE SEQUENCE [LARGE SCALE GENOMIC DNA]</scope>
</reference>
<evidence type="ECO:0000313" key="3">
    <source>
        <dbReference type="Proteomes" id="UP001642464"/>
    </source>
</evidence>
<dbReference type="Proteomes" id="UP001642464">
    <property type="component" value="Unassembled WGS sequence"/>
</dbReference>
<protein>
    <submittedName>
        <fullName evidence="2">Uncharacterized protein</fullName>
    </submittedName>
</protein>
<name>A0ABP0Q9P9_9DINO</name>
<gene>
    <name evidence="2" type="ORF">SCF082_LOCUS39965</name>
</gene>
<comment type="caution">
    <text evidence="2">The sequence shown here is derived from an EMBL/GenBank/DDBJ whole genome shotgun (WGS) entry which is preliminary data.</text>
</comment>
<evidence type="ECO:0000256" key="1">
    <source>
        <dbReference type="SAM" id="MobiDB-lite"/>
    </source>
</evidence>